<dbReference type="GO" id="GO:0008289">
    <property type="term" value="F:lipid binding"/>
    <property type="evidence" value="ECO:0007669"/>
    <property type="project" value="InterPro"/>
</dbReference>
<dbReference type="Pfam" id="PF01852">
    <property type="entry name" value="START"/>
    <property type="match status" value="1"/>
</dbReference>
<dbReference type="Gene3D" id="3.30.530.20">
    <property type="match status" value="1"/>
</dbReference>
<dbReference type="GO" id="GO:0005737">
    <property type="term" value="C:cytoplasm"/>
    <property type="evidence" value="ECO:0007669"/>
    <property type="project" value="UniProtKB-ARBA"/>
</dbReference>
<name>A0A0U3I6G8_9GAMM</name>
<dbReference type="Proteomes" id="UP000069015">
    <property type="component" value="Chromosome 1"/>
</dbReference>
<evidence type="ECO:0000259" key="1">
    <source>
        <dbReference type="PROSITE" id="PS50848"/>
    </source>
</evidence>
<dbReference type="PROSITE" id="PS50848">
    <property type="entry name" value="START"/>
    <property type="match status" value="1"/>
</dbReference>
<reference evidence="2 3" key="1">
    <citation type="submission" date="2015-12" db="EMBL/GenBank/DDBJ databases">
        <title>Complete genome sequence of Pseudoalteromonas rubra SCSIO 6842, harboring a conjugative plasmid.</title>
        <authorList>
            <person name="Li B."/>
            <person name="Wang X."/>
        </authorList>
    </citation>
    <scope>NUCLEOTIDE SEQUENCE [LARGE SCALE GENOMIC DNA]</scope>
    <source>
        <strain evidence="2 3">SCSIO 6842</strain>
    </source>
</reference>
<sequence>MLLWLVCFAASGHSAQRQAHWQPWYHSSLFSINYQKPPDHPLRIRVTGKWSGVSAKSVINLLHDTTRVSEWVKYVSAVTILSRPAPNQTLVLTHFDLPWPLRKRDMVTHACLLQKSSASYVLKIRSVDEYPPEPGVTRIEPVIVQWVLTERDNAVAIDYQISADIQGDAPQWFVDKVALRNTRMSFNALHALLPGPIHNAESWAITPANTCPFE</sequence>
<organism evidence="2 3">
    <name type="scientific">Pseudoalteromonas rubra</name>
    <dbReference type="NCBI Taxonomy" id="43658"/>
    <lineage>
        <taxon>Bacteria</taxon>
        <taxon>Pseudomonadati</taxon>
        <taxon>Pseudomonadota</taxon>
        <taxon>Gammaproteobacteria</taxon>
        <taxon>Alteromonadales</taxon>
        <taxon>Pseudoalteromonadaceae</taxon>
        <taxon>Pseudoalteromonas</taxon>
    </lineage>
</organism>
<dbReference type="InterPro" id="IPR023393">
    <property type="entry name" value="START-like_dom_sf"/>
</dbReference>
<dbReference type="SUPFAM" id="SSF55961">
    <property type="entry name" value="Bet v1-like"/>
    <property type="match status" value="1"/>
</dbReference>
<evidence type="ECO:0000313" key="3">
    <source>
        <dbReference type="Proteomes" id="UP000069015"/>
    </source>
</evidence>
<dbReference type="InterPro" id="IPR002913">
    <property type="entry name" value="START_lipid-bd_dom"/>
</dbReference>
<dbReference type="AlphaFoldDB" id="A0A0U3I6G8"/>
<gene>
    <name evidence="2" type="ORF">AT705_06820</name>
</gene>
<dbReference type="PANTHER" id="PTHR19308:SF14">
    <property type="entry name" value="START DOMAIN-CONTAINING PROTEIN"/>
    <property type="match status" value="1"/>
</dbReference>
<protein>
    <recommendedName>
        <fullName evidence="1">START domain-containing protein</fullName>
    </recommendedName>
</protein>
<dbReference type="PANTHER" id="PTHR19308">
    <property type="entry name" value="PHOSPHATIDYLCHOLINE TRANSFER PROTEIN"/>
    <property type="match status" value="1"/>
</dbReference>
<evidence type="ECO:0000313" key="2">
    <source>
        <dbReference type="EMBL" id="ALU42695.1"/>
    </source>
</evidence>
<proteinExistence type="predicted"/>
<dbReference type="EMBL" id="CP013611">
    <property type="protein sequence ID" value="ALU42695.1"/>
    <property type="molecule type" value="Genomic_DNA"/>
</dbReference>
<dbReference type="KEGG" id="prr:AT705_06820"/>
<dbReference type="InterPro" id="IPR051213">
    <property type="entry name" value="START_lipid_transfer"/>
</dbReference>
<accession>A0A0U3I6G8</accession>
<feature type="domain" description="START" evidence="1">
    <location>
        <begin position="44"/>
        <end position="175"/>
    </location>
</feature>